<sequence>MTVDVEDYFQVSAFERHVSRASWETTPMRVEANVERILALFDERDVKATFFTLGWVAQRHPAMVRRIVAAGHELASHGWEHIRVNTQQPEDFREDVTRTKALLEDIGGVPVAGYRAASYSIGAGNLWALDVLADAGYAYSSSIAPIRHDLYGMPEAPRFAFAAAGGRLTEIPVTTLTLAGRNINCGGGGWFRLFPYAFSRWALQQINRREGESGLFYFHPWEIDPNQPRPTGVGAKTRFRHYLNLGRMEGRLVKLLGDFRWDRMDRVFAPVISANAELHAQDGGNKVRATADGLQPGEARP</sequence>
<comment type="caution">
    <text evidence="2">The sequence shown here is derived from an EMBL/GenBank/DDBJ whole genome shotgun (WGS) entry which is preliminary data.</text>
</comment>
<proteinExistence type="predicted"/>
<protein>
    <submittedName>
        <fullName evidence="2">Polysaccharide deacetylase family protein</fullName>
    </submittedName>
</protein>
<feature type="domain" description="NodB homology" evidence="1">
    <location>
        <begin position="20"/>
        <end position="211"/>
    </location>
</feature>
<dbReference type="GO" id="GO:0005975">
    <property type="term" value="P:carbohydrate metabolic process"/>
    <property type="evidence" value="ECO:0007669"/>
    <property type="project" value="InterPro"/>
</dbReference>
<evidence type="ECO:0000313" key="3">
    <source>
        <dbReference type="Proteomes" id="UP000234845"/>
    </source>
</evidence>
<dbReference type="Pfam" id="PF11959">
    <property type="entry name" value="DUF3473"/>
    <property type="match status" value="1"/>
</dbReference>
<evidence type="ECO:0000313" key="2">
    <source>
        <dbReference type="EMBL" id="PLW81597.1"/>
    </source>
</evidence>
<dbReference type="Pfam" id="PF01522">
    <property type="entry name" value="Polysacc_deac_1"/>
    <property type="match status" value="1"/>
</dbReference>
<dbReference type="InterPro" id="IPR022560">
    <property type="entry name" value="DUF3473"/>
</dbReference>
<dbReference type="OrthoDB" id="9784220at2"/>
<dbReference type="Gene3D" id="3.20.20.370">
    <property type="entry name" value="Glycoside hydrolase/deacetylase"/>
    <property type="match status" value="1"/>
</dbReference>
<dbReference type="CDD" id="cd10941">
    <property type="entry name" value="CE4_PuuE_HpPgdA_like_2"/>
    <property type="match status" value="1"/>
</dbReference>
<gene>
    <name evidence="2" type="ORF">CWI75_14970</name>
</gene>
<dbReference type="AlphaFoldDB" id="A0A2N5XZL3"/>
<keyword evidence="3" id="KW-1185">Reference proteome</keyword>
<dbReference type="NCBIfam" id="TIGR03006">
    <property type="entry name" value="pepcterm_polyde"/>
    <property type="match status" value="1"/>
</dbReference>
<dbReference type="SUPFAM" id="SSF88713">
    <property type="entry name" value="Glycoside hydrolase/deacetylase"/>
    <property type="match status" value="1"/>
</dbReference>
<dbReference type="InterPro" id="IPR045235">
    <property type="entry name" value="PuuE_HpPgdA-like"/>
</dbReference>
<dbReference type="PANTHER" id="PTHR47561:SF1">
    <property type="entry name" value="POLYSACCHARIDE DEACETYLASE FAMILY PROTEIN (AFU_ORTHOLOGUE AFUA_6G05030)"/>
    <property type="match status" value="1"/>
</dbReference>
<dbReference type="InterPro" id="IPR014344">
    <property type="entry name" value="XrtA_polysacc_deacetyl"/>
</dbReference>
<name>A0A2N5XZL3_9GAMM</name>
<evidence type="ECO:0000259" key="1">
    <source>
        <dbReference type="PROSITE" id="PS51677"/>
    </source>
</evidence>
<organism evidence="2 3">
    <name type="scientific">Kineobactrum sediminis</name>
    <dbReference type="NCBI Taxonomy" id="1905677"/>
    <lineage>
        <taxon>Bacteria</taxon>
        <taxon>Pseudomonadati</taxon>
        <taxon>Pseudomonadota</taxon>
        <taxon>Gammaproteobacteria</taxon>
        <taxon>Cellvibrionales</taxon>
        <taxon>Halieaceae</taxon>
        <taxon>Kineobactrum</taxon>
    </lineage>
</organism>
<reference evidence="3" key="1">
    <citation type="submission" date="2017-11" db="EMBL/GenBank/DDBJ databases">
        <title>The draft genome sequence of Chromatocurvus sp. F02.</title>
        <authorList>
            <person name="Du Z.-J."/>
            <person name="Chang Y.-Q."/>
        </authorList>
    </citation>
    <scope>NUCLEOTIDE SEQUENCE [LARGE SCALE GENOMIC DNA]</scope>
    <source>
        <strain evidence="3">F02</strain>
    </source>
</reference>
<dbReference type="Proteomes" id="UP000234845">
    <property type="component" value="Unassembled WGS sequence"/>
</dbReference>
<dbReference type="EMBL" id="PKLZ01000012">
    <property type="protein sequence ID" value="PLW81597.1"/>
    <property type="molecule type" value="Genomic_DNA"/>
</dbReference>
<dbReference type="PANTHER" id="PTHR47561">
    <property type="entry name" value="POLYSACCHARIDE DEACETYLASE FAMILY PROTEIN (AFU_ORTHOLOGUE AFUA_6G05030)"/>
    <property type="match status" value="1"/>
</dbReference>
<dbReference type="GO" id="GO:0016810">
    <property type="term" value="F:hydrolase activity, acting on carbon-nitrogen (but not peptide) bonds"/>
    <property type="evidence" value="ECO:0007669"/>
    <property type="project" value="InterPro"/>
</dbReference>
<dbReference type="PROSITE" id="PS51677">
    <property type="entry name" value="NODB"/>
    <property type="match status" value="1"/>
</dbReference>
<accession>A0A2N5XZL3</accession>
<dbReference type="InterPro" id="IPR002509">
    <property type="entry name" value="NODB_dom"/>
</dbReference>
<dbReference type="InterPro" id="IPR011330">
    <property type="entry name" value="Glyco_hydro/deAcase_b/a-brl"/>
</dbReference>